<dbReference type="EMBL" id="BAAATE010000008">
    <property type="protein sequence ID" value="GAA2662082.1"/>
    <property type="molecule type" value="Genomic_DNA"/>
</dbReference>
<evidence type="ECO:0000313" key="3">
    <source>
        <dbReference type="EMBL" id="GAA2662082.1"/>
    </source>
</evidence>
<keyword evidence="4" id="KW-1185">Reference proteome</keyword>
<name>A0ABP6E7K0_9ACTN</name>
<dbReference type="SUPFAM" id="SSF101473">
    <property type="entry name" value="DhaL-like"/>
    <property type="match status" value="1"/>
</dbReference>
<reference evidence="4" key="1">
    <citation type="journal article" date="2019" name="Int. J. Syst. Evol. Microbiol.">
        <title>The Global Catalogue of Microorganisms (GCM) 10K type strain sequencing project: providing services to taxonomists for standard genome sequencing and annotation.</title>
        <authorList>
            <consortium name="The Broad Institute Genomics Platform"/>
            <consortium name="The Broad Institute Genome Sequencing Center for Infectious Disease"/>
            <person name="Wu L."/>
            <person name="Ma J."/>
        </authorList>
    </citation>
    <scope>NUCLEOTIDE SEQUENCE [LARGE SCALE GENOMIC DNA]</scope>
    <source>
        <strain evidence="4">JCM 6835</strain>
    </source>
</reference>
<protein>
    <recommendedName>
        <fullName evidence="2">DhaL domain-containing protein</fullName>
    </recommendedName>
</protein>
<accession>A0ABP6E7K0</accession>
<comment type="caution">
    <text evidence="3">The sequence shown here is derived from an EMBL/GenBank/DDBJ whole genome shotgun (WGS) entry which is preliminary data.</text>
</comment>
<sequence length="408" mass="42385">MLRAEGMPGTTGQPDEDIRSAPLTANSSGSGWVLGIFSAITLAHRGREGAHMEVLDPPAVRRWARLAADTLGRARAEIDALNVFPVADGDTGTNLHLTMLSAAEAVEALPDDMGAAVVWQTMAYGALVGARGNSGVIVSQALRGLAEVLKDREGTGADLCEGLARAAKLARSAVARPVEGTVLTVLEAVAAAVPAGDLAATARGAAAEARAAARRTPGQLDVLARSGVVDAGGAGMAIILEALAAVITDSYAERYDVPPPTGRVTPMTESGAGYEVMYLLDADEEAVGKLRAELDSLGDSLVVVGGDGLWNVHVHVDEAGQAIEAGMRAGRPHRIKVTYLAAPGRTHRAGGGRGWSRWPRATASPPCSRSAGPSSYGGSQVRAPRCRRCWRPSARRAARWRCCPTTRA</sequence>
<dbReference type="InterPro" id="IPR004007">
    <property type="entry name" value="DhaL_dom"/>
</dbReference>
<feature type="region of interest" description="Disordered" evidence="1">
    <location>
        <begin position="1"/>
        <end position="24"/>
    </location>
</feature>
<evidence type="ECO:0000256" key="1">
    <source>
        <dbReference type="SAM" id="MobiDB-lite"/>
    </source>
</evidence>
<feature type="region of interest" description="Disordered" evidence="1">
    <location>
        <begin position="348"/>
        <end position="377"/>
    </location>
</feature>
<dbReference type="PANTHER" id="PTHR33434:SF4">
    <property type="entry name" value="PHOSPHATASE PROTEIN"/>
    <property type="match status" value="1"/>
</dbReference>
<dbReference type="Pfam" id="PF02734">
    <property type="entry name" value="Dak2"/>
    <property type="match status" value="1"/>
</dbReference>
<evidence type="ECO:0000313" key="4">
    <source>
        <dbReference type="Proteomes" id="UP001501666"/>
    </source>
</evidence>
<dbReference type="Gene3D" id="1.25.40.340">
    <property type="match status" value="1"/>
</dbReference>
<dbReference type="PANTHER" id="PTHR33434">
    <property type="entry name" value="DEGV DOMAIN-CONTAINING PROTEIN DR_1986-RELATED"/>
    <property type="match status" value="1"/>
</dbReference>
<dbReference type="InterPro" id="IPR036117">
    <property type="entry name" value="DhaL_dom_sf"/>
</dbReference>
<dbReference type="Proteomes" id="UP001501666">
    <property type="component" value="Unassembled WGS sequence"/>
</dbReference>
<dbReference type="SMART" id="SM01120">
    <property type="entry name" value="Dak2"/>
    <property type="match status" value="1"/>
</dbReference>
<evidence type="ECO:0000259" key="2">
    <source>
        <dbReference type="PROSITE" id="PS51480"/>
    </source>
</evidence>
<feature type="compositionally biased region" description="Polar residues" evidence="1">
    <location>
        <begin position="365"/>
        <end position="377"/>
    </location>
</feature>
<dbReference type="Pfam" id="PF21645">
    <property type="entry name" value="FakA-like_M"/>
    <property type="match status" value="1"/>
</dbReference>
<gene>
    <name evidence="3" type="ORF">GCM10010412_035530</name>
</gene>
<dbReference type="PROSITE" id="PS51480">
    <property type="entry name" value="DHAL"/>
    <property type="match status" value="1"/>
</dbReference>
<feature type="domain" description="DhaL" evidence="2">
    <location>
        <begin position="58"/>
        <end position="245"/>
    </location>
</feature>
<dbReference type="InterPro" id="IPR050270">
    <property type="entry name" value="DegV_domain_contain"/>
</dbReference>
<organism evidence="3 4">
    <name type="scientific">Nonomuraea recticatena</name>
    <dbReference type="NCBI Taxonomy" id="46178"/>
    <lineage>
        <taxon>Bacteria</taxon>
        <taxon>Bacillati</taxon>
        <taxon>Actinomycetota</taxon>
        <taxon>Actinomycetes</taxon>
        <taxon>Streptosporangiales</taxon>
        <taxon>Streptosporangiaceae</taxon>
        <taxon>Nonomuraea</taxon>
    </lineage>
</organism>
<dbReference type="InterPro" id="IPR048394">
    <property type="entry name" value="FakA-like_M"/>
</dbReference>
<proteinExistence type="predicted"/>